<reference evidence="2" key="1">
    <citation type="journal article" date="2019" name="Int. J. Syst. Evol. Microbiol.">
        <title>The Global Catalogue of Microorganisms (GCM) 10K type strain sequencing project: providing services to taxonomists for standard genome sequencing and annotation.</title>
        <authorList>
            <consortium name="The Broad Institute Genomics Platform"/>
            <consortium name="The Broad Institute Genome Sequencing Center for Infectious Disease"/>
            <person name="Wu L."/>
            <person name="Ma J."/>
        </authorList>
    </citation>
    <scope>NUCLEOTIDE SEQUENCE [LARGE SCALE GENOMIC DNA]</scope>
    <source>
        <strain evidence="2">CGMCC 1.15959</strain>
    </source>
</reference>
<evidence type="ECO:0000313" key="1">
    <source>
        <dbReference type="EMBL" id="GGD88640.1"/>
    </source>
</evidence>
<dbReference type="EMBL" id="BMKL01000001">
    <property type="protein sequence ID" value="GGD88640.1"/>
    <property type="molecule type" value="Genomic_DNA"/>
</dbReference>
<proteinExistence type="predicted"/>
<accession>A0ABQ1S288</accession>
<keyword evidence="2" id="KW-1185">Reference proteome</keyword>
<protein>
    <submittedName>
        <fullName evidence="1">Uncharacterized protein</fullName>
    </submittedName>
</protein>
<dbReference type="Proteomes" id="UP000619041">
    <property type="component" value="Unassembled WGS sequence"/>
</dbReference>
<comment type="caution">
    <text evidence="1">The sequence shown here is derived from an EMBL/GenBank/DDBJ whole genome shotgun (WGS) entry which is preliminary data.</text>
</comment>
<evidence type="ECO:0000313" key="2">
    <source>
        <dbReference type="Proteomes" id="UP000619041"/>
    </source>
</evidence>
<organism evidence="1 2">
    <name type="scientific">Tsuneonella deserti</name>
    <dbReference type="NCBI Taxonomy" id="2035528"/>
    <lineage>
        <taxon>Bacteria</taxon>
        <taxon>Pseudomonadati</taxon>
        <taxon>Pseudomonadota</taxon>
        <taxon>Alphaproteobacteria</taxon>
        <taxon>Sphingomonadales</taxon>
        <taxon>Erythrobacteraceae</taxon>
        <taxon>Tsuneonella</taxon>
    </lineage>
</organism>
<dbReference type="RefSeq" id="WP_188643722.1">
    <property type="nucleotide sequence ID" value="NZ_BMKL01000001.1"/>
</dbReference>
<sequence>MPNVFYSWQSDQPRKVTRDVIEAALAAAIKDLNADLIAADRPDEENLQLDKDTQGVPGSPDITETILKKIDLASAFVADMTPVTTMTSAAGKVKHLPNSNVLIELGYAKKALSPLRLVQVWNTALTGCCPEDLPFDMRGRRGPIAFALAREADRPTRQRVTEQLTKQLVEALRLIVIEEPGRLLPADRWADNDAEDKSIWPNEKGEMLINEPDHGSGTKKVFPPPRSFVRILPSRWFGSDDLDRHDLLIEMNGGFSWGATLDGVLTYPGSVLFDDTSKVHAITKRFERTGELWGTRTDLARKFGEYLCIRGDSIPEGWLKFLAYALPHMTKGGAEWPMKVRLGVVGLGGCHWPSDQGLGRPPQL</sequence>
<gene>
    <name evidence="1" type="ORF">GCM10011515_05390</name>
</gene>
<name>A0ABQ1S288_9SPHN</name>